<dbReference type="InterPro" id="IPR038076">
    <property type="entry name" value="MgtE_N_sf"/>
</dbReference>
<evidence type="ECO:0000256" key="2">
    <source>
        <dbReference type="ARBA" id="ARBA00009749"/>
    </source>
</evidence>
<evidence type="ECO:0000256" key="4">
    <source>
        <dbReference type="ARBA" id="ARBA00022692"/>
    </source>
</evidence>
<keyword evidence="5" id="KW-0460">Magnesium</keyword>
<organism evidence="10">
    <name type="scientific">hydrocarbon metagenome</name>
    <dbReference type="NCBI Taxonomy" id="938273"/>
    <lineage>
        <taxon>unclassified sequences</taxon>
        <taxon>metagenomes</taxon>
        <taxon>ecological metagenomes</taxon>
    </lineage>
</organism>
<dbReference type="NCBIfam" id="TIGR00400">
    <property type="entry name" value="mgtE"/>
    <property type="match status" value="1"/>
</dbReference>
<dbReference type="InterPro" id="IPR006667">
    <property type="entry name" value="SLC41_membr_dom"/>
</dbReference>
<dbReference type="Gene3D" id="1.10.357.20">
    <property type="entry name" value="SLC41 divalent cation transporters, integral membrane domain"/>
    <property type="match status" value="1"/>
</dbReference>
<keyword evidence="6 8" id="KW-1133">Transmembrane helix</keyword>
<feature type="transmembrane region" description="Helical" evidence="8">
    <location>
        <begin position="380"/>
        <end position="406"/>
    </location>
</feature>
<dbReference type="Gene3D" id="3.10.580.10">
    <property type="entry name" value="CBS-domain"/>
    <property type="match status" value="1"/>
</dbReference>
<dbReference type="InterPro" id="IPR006668">
    <property type="entry name" value="Mg_transptr_MgtE_intracell_dom"/>
</dbReference>
<feature type="transmembrane region" description="Helical" evidence="8">
    <location>
        <begin position="282"/>
        <end position="300"/>
    </location>
</feature>
<keyword evidence="4 8" id="KW-0812">Transmembrane</keyword>
<feature type="domain" description="CBS" evidence="9">
    <location>
        <begin position="196"/>
        <end position="252"/>
    </location>
</feature>
<dbReference type="SUPFAM" id="SSF54631">
    <property type="entry name" value="CBS-domain pair"/>
    <property type="match status" value="1"/>
</dbReference>
<evidence type="ECO:0000256" key="6">
    <source>
        <dbReference type="ARBA" id="ARBA00022989"/>
    </source>
</evidence>
<feature type="transmembrane region" description="Helical" evidence="8">
    <location>
        <begin position="354"/>
        <end position="374"/>
    </location>
</feature>
<dbReference type="PANTHER" id="PTHR43773">
    <property type="entry name" value="MAGNESIUM TRANSPORTER MGTE"/>
    <property type="match status" value="1"/>
</dbReference>
<proteinExistence type="inferred from homology"/>
<evidence type="ECO:0000313" key="10">
    <source>
        <dbReference type="EMBL" id="KUG09000.1"/>
    </source>
</evidence>
<dbReference type="SMART" id="SM00924">
    <property type="entry name" value="MgtE_N"/>
    <property type="match status" value="1"/>
</dbReference>
<feature type="transmembrane region" description="Helical" evidence="8">
    <location>
        <begin position="418"/>
        <end position="441"/>
    </location>
</feature>
<dbReference type="EMBL" id="LNQE01001759">
    <property type="protein sequence ID" value="KUG09000.1"/>
    <property type="molecule type" value="Genomic_DNA"/>
</dbReference>
<keyword evidence="3" id="KW-0813">Transport</keyword>
<dbReference type="InterPro" id="IPR006669">
    <property type="entry name" value="MgtE_transporter"/>
</dbReference>
<comment type="caution">
    <text evidence="10">The sequence shown here is derived from an EMBL/GenBank/DDBJ whole genome shotgun (WGS) entry which is preliminary data.</text>
</comment>
<evidence type="ECO:0000259" key="9">
    <source>
        <dbReference type="PROSITE" id="PS51371"/>
    </source>
</evidence>
<evidence type="ECO:0000256" key="5">
    <source>
        <dbReference type="ARBA" id="ARBA00022842"/>
    </source>
</evidence>
<keyword evidence="7 8" id="KW-0472">Membrane</keyword>
<evidence type="ECO:0000256" key="7">
    <source>
        <dbReference type="ARBA" id="ARBA00023136"/>
    </source>
</evidence>
<dbReference type="InterPro" id="IPR036739">
    <property type="entry name" value="SLC41_membr_dom_sf"/>
</dbReference>
<dbReference type="GO" id="GO:0015095">
    <property type="term" value="F:magnesium ion transmembrane transporter activity"/>
    <property type="evidence" value="ECO:0007669"/>
    <property type="project" value="InterPro"/>
</dbReference>
<reference evidence="10" key="1">
    <citation type="journal article" date="2015" name="Proc. Natl. Acad. Sci. U.S.A.">
        <title>Networks of energetic and metabolic interactions define dynamics in microbial communities.</title>
        <authorList>
            <person name="Embree M."/>
            <person name="Liu J.K."/>
            <person name="Al-Bassam M.M."/>
            <person name="Zengler K."/>
        </authorList>
    </citation>
    <scope>NUCLEOTIDE SEQUENCE</scope>
</reference>
<dbReference type="GO" id="GO:0016020">
    <property type="term" value="C:membrane"/>
    <property type="evidence" value="ECO:0007669"/>
    <property type="project" value="UniProtKB-SubCell"/>
</dbReference>
<dbReference type="PANTHER" id="PTHR43773:SF1">
    <property type="entry name" value="MAGNESIUM TRANSPORTER MGTE"/>
    <property type="match status" value="1"/>
</dbReference>
<comment type="similarity">
    <text evidence="2">Belongs to the SLC41A transporter family.</text>
</comment>
<dbReference type="SUPFAM" id="SSF158791">
    <property type="entry name" value="MgtE N-terminal domain-like"/>
    <property type="match status" value="1"/>
</dbReference>
<accession>A0A0W8EKA2</accession>
<evidence type="ECO:0000256" key="3">
    <source>
        <dbReference type="ARBA" id="ARBA00022448"/>
    </source>
</evidence>
<dbReference type="AlphaFoldDB" id="A0A0W8EKA2"/>
<dbReference type="Pfam" id="PF01769">
    <property type="entry name" value="MgtE"/>
    <property type="match status" value="1"/>
</dbReference>
<dbReference type="InterPro" id="IPR000644">
    <property type="entry name" value="CBS_dom"/>
</dbReference>
<evidence type="ECO:0000256" key="8">
    <source>
        <dbReference type="SAM" id="Phobius"/>
    </source>
</evidence>
<dbReference type="Pfam" id="PF03448">
    <property type="entry name" value="MgtE_N"/>
    <property type="match status" value="1"/>
</dbReference>
<gene>
    <name evidence="10" type="ORF">ASZ90_016680</name>
</gene>
<dbReference type="CDD" id="cd04606">
    <property type="entry name" value="CBS_pair_Mg_transporter"/>
    <property type="match status" value="1"/>
</dbReference>
<sequence length="443" mass="48784">MQEEAIQEYLNTRDYVRLRELVRELSSGDLLELFLSLGKPDFLLVFRLLDREKALDFFEGLDPDQQARIVAMTGDPEALALISSLDLDDRARLFPELPAGITHRLIRALNPEERNLLNLLLGYPEDSSGRIMSPLYLSVREEELAGEVLSRLHATALRPDQMEMIYVRTPGRIYRGSVRLGSLIKSLPQTTMGALAEEPDLFVYTSDPREKAAELIMERDIPAIPVLDSEQRLVGSITFDDVMDVVEEEATEDFHKMATIRELKTNIREAGVSLLYRKRIPWLLTLVFVNIFTGAGLAFYESTMTAAITLVFFLPLLIDSGGNTGSQSATLVIRSLAVGDVRMKDWLSLLGKEVIVALAMGITMGLAVAALGLYRGGPEIAIIVALSMVSIVIMGALIGLSLPFLLTRLKLDPATASGPLITSMADIMGVLIYFSIAALLLGS</sequence>
<dbReference type="PROSITE" id="PS51371">
    <property type="entry name" value="CBS"/>
    <property type="match status" value="1"/>
</dbReference>
<dbReference type="SUPFAM" id="SSF161093">
    <property type="entry name" value="MgtE membrane domain-like"/>
    <property type="match status" value="1"/>
</dbReference>
<dbReference type="InterPro" id="IPR046342">
    <property type="entry name" value="CBS_dom_sf"/>
</dbReference>
<name>A0A0W8EKA2_9ZZZZ</name>
<evidence type="ECO:0000256" key="1">
    <source>
        <dbReference type="ARBA" id="ARBA00004141"/>
    </source>
</evidence>
<comment type="subcellular location">
    <subcellularLocation>
        <location evidence="1">Membrane</location>
        <topology evidence="1">Multi-pass membrane protein</topology>
    </subcellularLocation>
</comment>
<dbReference type="Pfam" id="PF00571">
    <property type="entry name" value="CBS"/>
    <property type="match status" value="1"/>
</dbReference>
<protein>
    <submittedName>
        <fullName evidence="10">Mg/co/ni transporter mgte / cbs domain</fullName>
    </submittedName>
</protein>
<dbReference type="Gene3D" id="1.25.60.10">
    <property type="entry name" value="MgtE N-terminal domain-like"/>
    <property type="match status" value="1"/>
</dbReference>